<proteinExistence type="predicted"/>
<reference evidence="2" key="1">
    <citation type="submission" date="2022-11" db="UniProtKB">
        <authorList>
            <consortium name="WormBaseParasite"/>
        </authorList>
    </citation>
    <scope>IDENTIFICATION</scope>
</reference>
<protein>
    <submittedName>
        <fullName evidence="2">Uncharacterized protein</fullName>
    </submittedName>
</protein>
<dbReference type="AlphaFoldDB" id="A0A915J7P9"/>
<name>A0A915J7P9_ROMCU</name>
<evidence type="ECO:0000313" key="2">
    <source>
        <dbReference type="WBParaSite" id="nRc.2.0.1.t22165-RA"/>
    </source>
</evidence>
<organism evidence="1 2">
    <name type="scientific">Romanomermis culicivorax</name>
    <name type="common">Nematode worm</name>
    <dbReference type="NCBI Taxonomy" id="13658"/>
    <lineage>
        <taxon>Eukaryota</taxon>
        <taxon>Metazoa</taxon>
        <taxon>Ecdysozoa</taxon>
        <taxon>Nematoda</taxon>
        <taxon>Enoplea</taxon>
        <taxon>Dorylaimia</taxon>
        <taxon>Mermithida</taxon>
        <taxon>Mermithoidea</taxon>
        <taxon>Mermithidae</taxon>
        <taxon>Romanomermis</taxon>
    </lineage>
</organism>
<sequence length="136" mass="15643">MRFNISLKPDYSTPSILNVTVQPNQNNAVVEQPGVSRMISEGSLIVLFVKPWLTDDNSGCIIATDFQTINLYERNLHHQHNFVNYPDSQVLILDRYYDWLKNDVIGKKFHFGRLAYTIHGEDSPIPGSKRTFILYA</sequence>
<evidence type="ECO:0000313" key="1">
    <source>
        <dbReference type="Proteomes" id="UP000887565"/>
    </source>
</evidence>
<dbReference type="WBParaSite" id="nRc.2.0.1.t22165-RA">
    <property type="protein sequence ID" value="nRc.2.0.1.t22165-RA"/>
    <property type="gene ID" value="nRc.2.0.1.g22165"/>
</dbReference>
<dbReference type="Proteomes" id="UP000887565">
    <property type="component" value="Unplaced"/>
</dbReference>
<accession>A0A915J7P9</accession>
<keyword evidence="1" id="KW-1185">Reference proteome</keyword>